<organism evidence="1">
    <name type="scientific">Brassica napus</name>
    <name type="common">Rape</name>
    <dbReference type="NCBI Taxonomy" id="3708"/>
    <lineage>
        <taxon>Eukaryota</taxon>
        <taxon>Viridiplantae</taxon>
        <taxon>Streptophyta</taxon>
        <taxon>Embryophyta</taxon>
        <taxon>Tracheophyta</taxon>
        <taxon>Spermatophyta</taxon>
        <taxon>Magnoliopsida</taxon>
        <taxon>eudicotyledons</taxon>
        <taxon>Gunneridae</taxon>
        <taxon>Pentapetalae</taxon>
        <taxon>rosids</taxon>
        <taxon>malvids</taxon>
        <taxon>Brassicales</taxon>
        <taxon>Brassicaceae</taxon>
        <taxon>Brassiceae</taxon>
        <taxon>Brassica</taxon>
    </lineage>
</organism>
<dbReference type="Proteomes" id="UP001295469">
    <property type="component" value="Chromosome A07"/>
</dbReference>
<reference evidence="1" key="1">
    <citation type="submission" date="2021-01" db="EMBL/GenBank/DDBJ databases">
        <authorList>
            <consortium name="Genoscope - CEA"/>
            <person name="William W."/>
        </authorList>
    </citation>
    <scope>NUCLEOTIDE SEQUENCE</scope>
</reference>
<evidence type="ECO:0000313" key="1">
    <source>
        <dbReference type="EMBL" id="CAF2158980.1"/>
    </source>
</evidence>
<accession>A0A816YDV6</accession>
<proteinExistence type="predicted"/>
<dbReference type="AlphaFoldDB" id="A0A816YDV6"/>
<gene>
    <name evidence="1" type="ORF">DARMORV10_A07P08760.1</name>
</gene>
<sequence length="63" mass="7102">MVTIVAGWKIKSQIATTIVPANICFYEANVKAGVVYKIKNFLVIEYKASSMVTSQRFLIQFTQ</sequence>
<protein>
    <submittedName>
        <fullName evidence="1">(rape) hypothetical protein</fullName>
    </submittedName>
</protein>
<dbReference type="EMBL" id="HG994361">
    <property type="protein sequence ID" value="CAF2158980.1"/>
    <property type="molecule type" value="Genomic_DNA"/>
</dbReference>
<name>A0A816YDV6_BRANA</name>